<reference evidence="1" key="1">
    <citation type="submission" date="2023-01" db="EMBL/GenBank/DDBJ databases">
        <title>The genome sequence of Kordiimonadaceae bacterium 6D33.</title>
        <authorList>
            <person name="Liu Y."/>
        </authorList>
    </citation>
    <scope>NUCLEOTIDE SEQUENCE</scope>
    <source>
        <strain evidence="1">6D33</strain>
    </source>
</reference>
<dbReference type="Proteomes" id="UP001217500">
    <property type="component" value="Chromosome"/>
</dbReference>
<dbReference type="KEGG" id="gso:PH603_01200"/>
<dbReference type="EMBL" id="CP116805">
    <property type="protein sequence ID" value="WCL54373.1"/>
    <property type="molecule type" value="Genomic_DNA"/>
</dbReference>
<accession>A0AAF0BHL1</accession>
<sequence>MVLAQYRITKYDKSKRDGDGIYWDWWDQWTEAHQIGRVISGRKVRFRDYLRVENKYIEAVLKLFDAAGHAHLRLTNVSLDKWKMQNLRKRNKDLHKSEFFLHPFEEDIVLERDDIPRVMRMILRGIGWGKLELRDKFYVHFADDFYMFVGTDRPDKRIIANIEQSGLYCEDFQTPFFVEPQLLDISRGGPINHDDPDDFLAWDEAFRIRIPLESHAAVKEAFGFSDDHPFVGAWEIEDIVSPQLQAICGHNFDFANFRYWLHTERWG</sequence>
<gene>
    <name evidence="1" type="ORF">PH603_01200</name>
</gene>
<dbReference type="RefSeq" id="WP_289504092.1">
    <property type="nucleotide sequence ID" value="NZ_CP116805.1"/>
</dbReference>
<protein>
    <submittedName>
        <fullName evidence="1">Uncharacterized protein</fullName>
    </submittedName>
</protein>
<proteinExistence type="predicted"/>
<name>A0AAF0BHL1_9PROT</name>
<evidence type="ECO:0000313" key="1">
    <source>
        <dbReference type="EMBL" id="WCL54373.1"/>
    </source>
</evidence>
<organism evidence="1 2">
    <name type="scientific">Gimibacter soli</name>
    <dbReference type="NCBI Taxonomy" id="3024400"/>
    <lineage>
        <taxon>Bacteria</taxon>
        <taxon>Pseudomonadati</taxon>
        <taxon>Pseudomonadota</taxon>
        <taxon>Alphaproteobacteria</taxon>
        <taxon>Kordiimonadales</taxon>
        <taxon>Temperatibacteraceae</taxon>
        <taxon>Gimibacter</taxon>
    </lineage>
</organism>
<evidence type="ECO:0000313" key="2">
    <source>
        <dbReference type="Proteomes" id="UP001217500"/>
    </source>
</evidence>
<keyword evidence="2" id="KW-1185">Reference proteome</keyword>
<dbReference type="AlphaFoldDB" id="A0AAF0BHL1"/>